<dbReference type="InterPro" id="IPR006176">
    <property type="entry name" value="3-OHacyl-CoA_DH_NAD-bd"/>
</dbReference>
<comment type="pathway">
    <text evidence="1">Lipid metabolism; butanoate metabolism.</text>
</comment>
<reference evidence="7" key="1">
    <citation type="submission" date="2016-10" db="EMBL/GenBank/DDBJ databases">
        <authorList>
            <person name="Varghese N."/>
            <person name="Submissions S."/>
        </authorList>
    </citation>
    <scope>NUCLEOTIDE SEQUENCE [LARGE SCALE GENOMIC DNA]</scope>
    <source>
        <strain evidence="7">CGMCC 1.11101</strain>
    </source>
</reference>
<dbReference type="GO" id="GO:0070403">
    <property type="term" value="F:NAD+ binding"/>
    <property type="evidence" value="ECO:0007669"/>
    <property type="project" value="InterPro"/>
</dbReference>
<evidence type="ECO:0000313" key="6">
    <source>
        <dbReference type="EMBL" id="SFN82824.1"/>
    </source>
</evidence>
<dbReference type="NCBIfam" id="NF006124">
    <property type="entry name" value="PRK08268.1"/>
    <property type="match status" value="1"/>
</dbReference>
<accession>A0A1I5C7L7</accession>
<dbReference type="Proteomes" id="UP000198867">
    <property type="component" value="Unassembled WGS sequence"/>
</dbReference>
<dbReference type="RefSeq" id="WP_177216812.1">
    <property type="nucleotide sequence ID" value="NZ_FOVM01000006.1"/>
</dbReference>
<dbReference type="SUPFAM" id="SSF51735">
    <property type="entry name" value="NAD(P)-binding Rossmann-fold domains"/>
    <property type="match status" value="1"/>
</dbReference>
<dbReference type="InterPro" id="IPR036291">
    <property type="entry name" value="NAD(P)-bd_dom_sf"/>
</dbReference>
<dbReference type="PANTHER" id="PTHR48075">
    <property type="entry name" value="3-HYDROXYACYL-COA DEHYDROGENASE FAMILY PROTEIN"/>
    <property type="match status" value="1"/>
</dbReference>
<evidence type="ECO:0000256" key="2">
    <source>
        <dbReference type="ARBA" id="ARBA00009463"/>
    </source>
</evidence>
<feature type="domain" description="3-hydroxyacyl-CoA dehydrogenase NAD binding" evidence="5">
    <location>
        <begin position="3"/>
        <end position="180"/>
    </location>
</feature>
<dbReference type="STRING" id="995034.SAMN05216219_2253"/>
<protein>
    <submittedName>
        <fullName evidence="6">3-hydroxyacyl-CoA dehydrogenase</fullName>
    </submittedName>
</protein>
<evidence type="ECO:0000259" key="4">
    <source>
        <dbReference type="Pfam" id="PF00725"/>
    </source>
</evidence>
<dbReference type="Gene3D" id="3.40.50.720">
    <property type="entry name" value="NAD(P)-binding Rossmann-like Domain"/>
    <property type="match status" value="1"/>
</dbReference>
<dbReference type="AlphaFoldDB" id="A0A1I5C7L7"/>
<dbReference type="Pfam" id="PF02737">
    <property type="entry name" value="3HCDH_N"/>
    <property type="match status" value="1"/>
</dbReference>
<sequence>MIVGVVGAGAMGRGIAQVSAAAGHDVLLFDMNQDAVSSALASISDSLARAVARGRVTAADRDATISRIRGAESIDAFSDCGLVIEAVVERLDVKRSVFAQLESVVAPDAILASNTSSLSIASICSELTSRERLIGLHFFNPVPAMALVEIVPSPYTSDRILGRARQFVDSIGKTGVTVLDSPGFLVNLAGRAYVTEALAILQDGIATIEQIDRIAKENLGFALGPFELMDLTGLDVNYPVSANLFEHNFGDARLRSTWYHRYLHDAGLLGRKSGRGFYDYTTETTTTDAARLESGAVTVAVAGDHNGRLAELCERAGIRTVPREDADLILIAPLGNDCSHTAQALGIDPKRTVGIDFFLADAPVQILMVGPGVSSEHVTALTAQLTALGDVEVIRDSPGFIAQRLLAAVVNLASEIAQRGIATPGDIDTAVKLGLRYPYGPLEWGDRVGLQTIATILSGMYATSADQRYTTSAWLRRRATAGLSALTPDFS</sequence>
<dbReference type="PANTHER" id="PTHR48075:SF5">
    <property type="entry name" value="3-HYDROXYBUTYRYL-COA DEHYDROGENASE"/>
    <property type="match status" value="1"/>
</dbReference>
<dbReference type="Gene3D" id="1.10.1040.10">
    <property type="entry name" value="N-(1-d-carboxylethyl)-l-norvaline Dehydrogenase, domain 2"/>
    <property type="match status" value="2"/>
</dbReference>
<dbReference type="EMBL" id="FOVM01000006">
    <property type="protein sequence ID" value="SFN82824.1"/>
    <property type="molecule type" value="Genomic_DNA"/>
</dbReference>
<dbReference type="SUPFAM" id="SSF48179">
    <property type="entry name" value="6-phosphogluconate dehydrogenase C-terminal domain-like"/>
    <property type="match status" value="2"/>
</dbReference>
<evidence type="ECO:0000259" key="5">
    <source>
        <dbReference type="Pfam" id="PF02737"/>
    </source>
</evidence>
<keyword evidence="7" id="KW-1185">Reference proteome</keyword>
<keyword evidence="3" id="KW-0560">Oxidoreductase</keyword>
<comment type="similarity">
    <text evidence="2">Belongs to the 3-hydroxyacyl-CoA dehydrogenase family.</text>
</comment>
<dbReference type="InterPro" id="IPR006108">
    <property type="entry name" value="3HC_DH_C"/>
</dbReference>
<gene>
    <name evidence="6" type="ORF">SAMN05216219_2253</name>
</gene>
<evidence type="ECO:0000256" key="3">
    <source>
        <dbReference type="ARBA" id="ARBA00023002"/>
    </source>
</evidence>
<dbReference type="FunFam" id="3.40.50.720:FF:000009">
    <property type="entry name" value="Fatty oxidation complex, alpha subunit"/>
    <property type="match status" value="1"/>
</dbReference>
<feature type="domain" description="3-hydroxyacyl-CoA dehydrogenase C-terminal" evidence="4">
    <location>
        <begin position="183"/>
        <end position="280"/>
    </location>
</feature>
<dbReference type="GO" id="GO:0016616">
    <property type="term" value="F:oxidoreductase activity, acting on the CH-OH group of donors, NAD or NADP as acceptor"/>
    <property type="evidence" value="ECO:0007669"/>
    <property type="project" value="InterPro"/>
</dbReference>
<dbReference type="InterPro" id="IPR013328">
    <property type="entry name" value="6PGD_dom2"/>
</dbReference>
<feature type="domain" description="3-hydroxyacyl-CoA dehydrogenase C-terminal" evidence="4">
    <location>
        <begin position="399"/>
        <end position="482"/>
    </location>
</feature>
<evidence type="ECO:0000313" key="7">
    <source>
        <dbReference type="Proteomes" id="UP000198867"/>
    </source>
</evidence>
<dbReference type="Pfam" id="PF00725">
    <property type="entry name" value="3HCDH"/>
    <property type="match status" value="2"/>
</dbReference>
<dbReference type="GO" id="GO:0006631">
    <property type="term" value="P:fatty acid metabolic process"/>
    <property type="evidence" value="ECO:0007669"/>
    <property type="project" value="InterPro"/>
</dbReference>
<organism evidence="6 7">
    <name type="scientific">Mycetocola miduiensis</name>
    <dbReference type="NCBI Taxonomy" id="995034"/>
    <lineage>
        <taxon>Bacteria</taxon>
        <taxon>Bacillati</taxon>
        <taxon>Actinomycetota</taxon>
        <taxon>Actinomycetes</taxon>
        <taxon>Micrococcales</taxon>
        <taxon>Microbacteriaceae</taxon>
        <taxon>Mycetocola</taxon>
    </lineage>
</organism>
<evidence type="ECO:0000256" key="1">
    <source>
        <dbReference type="ARBA" id="ARBA00005086"/>
    </source>
</evidence>
<proteinExistence type="inferred from homology"/>
<name>A0A1I5C7L7_9MICO</name>
<dbReference type="InterPro" id="IPR008927">
    <property type="entry name" value="6-PGluconate_DH-like_C_sf"/>
</dbReference>